<proteinExistence type="predicted"/>
<organism evidence="1 2">
    <name type="scientific">Trichonephila clavata</name>
    <name type="common">Joro spider</name>
    <name type="synonym">Nephila clavata</name>
    <dbReference type="NCBI Taxonomy" id="2740835"/>
    <lineage>
        <taxon>Eukaryota</taxon>
        <taxon>Metazoa</taxon>
        <taxon>Ecdysozoa</taxon>
        <taxon>Arthropoda</taxon>
        <taxon>Chelicerata</taxon>
        <taxon>Arachnida</taxon>
        <taxon>Araneae</taxon>
        <taxon>Araneomorphae</taxon>
        <taxon>Entelegynae</taxon>
        <taxon>Araneoidea</taxon>
        <taxon>Nephilidae</taxon>
        <taxon>Trichonephila</taxon>
    </lineage>
</organism>
<evidence type="ECO:0000313" key="2">
    <source>
        <dbReference type="Proteomes" id="UP000887116"/>
    </source>
</evidence>
<reference evidence="1" key="1">
    <citation type="submission" date="2020-07" db="EMBL/GenBank/DDBJ databases">
        <title>Multicomponent nature underlies the extraordinary mechanical properties of spider dragline silk.</title>
        <authorList>
            <person name="Kono N."/>
            <person name="Nakamura H."/>
            <person name="Mori M."/>
            <person name="Yoshida Y."/>
            <person name="Ohtoshi R."/>
            <person name="Malay A.D."/>
            <person name="Moran D.A.P."/>
            <person name="Tomita M."/>
            <person name="Numata K."/>
            <person name="Arakawa K."/>
        </authorList>
    </citation>
    <scope>NUCLEOTIDE SEQUENCE</scope>
</reference>
<dbReference type="Proteomes" id="UP000887116">
    <property type="component" value="Unassembled WGS sequence"/>
</dbReference>
<gene>
    <name evidence="1" type="primary">AVEN_216514_1</name>
    <name evidence="1" type="ORF">TNCT_732071</name>
</gene>
<evidence type="ECO:0000313" key="1">
    <source>
        <dbReference type="EMBL" id="GFQ72377.1"/>
    </source>
</evidence>
<protein>
    <submittedName>
        <fullName evidence="1">Uncharacterized protein</fullName>
    </submittedName>
</protein>
<accession>A0A8X6HE65</accession>
<name>A0A8X6HE65_TRICU</name>
<keyword evidence="2" id="KW-1185">Reference proteome</keyword>
<sequence>MLNKFRGEINLTYSNQAEEWNKWVQKFDSYLTAFEKNEKDQVKIAILLNLLDDNEVEIFNKFKSEDKGKLKDLNFFSGSQKDGQQIDNYMTESKTLESACEFGNPEEGLIRDHLVLGIREKS</sequence>
<comment type="caution">
    <text evidence="1">The sequence shown here is derived from an EMBL/GenBank/DDBJ whole genome shotgun (WGS) entry which is preliminary data.</text>
</comment>
<dbReference type="OrthoDB" id="6432042at2759"/>
<dbReference type="EMBL" id="BMAO01011260">
    <property type="protein sequence ID" value="GFQ72377.1"/>
    <property type="molecule type" value="Genomic_DNA"/>
</dbReference>
<dbReference type="AlphaFoldDB" id="A0A8X6HE65"/>